<reference evidence="1" key="1">
    <citation type="submission" date="2022-11" db="EMBL/GenBank/DDBJ databases">
        <title>beta-Carotene-producing bacterium, Jeongeuplla avenae sp. nov., alleviates the salt stress of Arabidopsis seedlings.</title>
        <authorList>
            <person name="Jiang L."/>
            <person name="Lee J."/>
        </authorList>
    </citation>
    <scope>NUCLEOTIDE SEQUENCE</scope>
    <source>
        <strain evidence="1">DY_R2A_6</strain>
    </source>
</reference>
<dbReference type="Proteomes" id="UP001163223">
    <property type="component" value="Chromosome"/>
</dbReference>
<organism evidence="1 2">
    <name type="scientific">Antarcticirhabdus aurantiaca</name>
    <dbReference type="NCBI Taxonomy" id="2606717"/>
    <lineage>
        <taxon>Bacteria</taxon>
        <taxon>Pseudomonadati</taxon>
        <taxon>Pseudomonadota</taxon>
        <taxon>Alphaproteobacteria</taxon>
        <taxon>Hyphomicrobiales</taxon>
        <taxon>Aurantimonadaceae</taxon>
        <taxon>Antarcticirhabdus</taxon>
    </lineage>
</organism>
<dbReference type="EMBL" id="CP113520">
    <property type="protein sequence ID" value="WAJ29085.1"/>
    <property type="molecule type" value="Genomic_DNA"/>
</dbReference>
<protein>
    <submittedName>
        <fullName evidence="1">Uncharacterized protein</fullName>
    </submittedName>
</protein>
<evidence type="ECO:0000313" key="2">
    <source>
        <dbReference type="Proteomes" id="UP001163223"/>
    </source>
</evidence>
<gene>
    <name evidence="1" type="ORF">OXU80_02245</name>
</gene>
<sequence length="79" mass="8467">MDRGSGTTRRLDQSPTAPESERVRPDAMAASPSDTEIRADPRSPDPDLHQTAAADVQADAEAGAQPEDSSGRIEPLKRR</sequence>
<name>A0ACD4NQH2_9HYPH</name>
<evidence type="ECO:0000313" key="1">
    <source>
        <dbReference type="EMBL" id="WAJ29085.1"/>
    </source>
</evidence>
<proteinExistence type="predicted"/>
<accession>A0ACD4NQH2</accession>
<keyword evidence="2" id="KW-1185">Reference proteome</keyword>